<feature type="compositionally biased region" description="Low complexity" evidence="1">
    <location>
        <begin position="236"/>
        <end position="254"/>
    </location>
</feature>
<feature type="compositionally biased region" description="Low complexity" evidence="1">
    <location>
        <begin position="158"/>
        <end position="170"/>
    </location>
</feature>
<reference evidence="2 3" key="1">
    <citation type="submission" date="2024-09" db="EMBL/GenBank/DDBJ databases">
        <title>Itraconazole resistance in Madurella fahalii resulting from another homologue of gene encoding cytochrome P450 14-alpha sterol demethylase (CYP51).</title>
        <authorList>
            <person name="Yoshioka I."/>
            <person name="Fahal A.H."/>
            <person name="Kaneko S."/>
            <person name="Yaguchi T."/>
        </authorList>
    </citation>
    <scope>NUCLEOTIDE SEQUENCE [LARGE SCALE GENOMIC DNA]</scope>
    <source>
        <strain evidence="2 3">IFM 68171</strain>
    </source>
</reference>
<feature type="region of interest" description="Disordered" evidence="1">
    <location>
        <begin position="235"/>
        <end position="296"/>
    </location>
</feature>
<evidence type="ECO:0000256" key="1">
    <source>
        <dbReference type="SAM" id="MobiDB-lite"/>
    </source>
</evidence>
<protein>
    <submittedName>
        <fullName evidence="2">Uncharacterized protein</fullName>
    </submittedName>
</protein>
<gene>
    <name evidence="2" type="ORF">MFIFM68171_06359</name>
</gene>
<feature type="region of interest" description="Disordered" evidence="1">
    <location>
        <begin position="308"/>
        <end position="328"/>
    </location>
</feature>
<feature type="region of interest" description="Disordered" evidence="1">
    <location>
        <begin position="359"/>
        <end position="399"/>
    </location>
</feature>
<feature type="region of interest" description="Disordered" evidence="1">
    <location>
        <begin position="120"/>
        <end position="179"/>
    </location>
</feature>
<evidence type="ECO:0000313" key="2">
    <source>
        <dbReference type="EMBL" id="GAB1316149.1"/>
    </source>
</evidence>
<accession>A0ABQ0GEG3</accession>
<proteinExistence type="predicted"/>
<dbReference type="EMBL" id="BAAFSV010000003">
    <property type="protein sequence ID" value="GAB1316149.1"/>
    <property type="molecule type" value="Genomic_DNA"/>
</dbReference>
<comment type="caution">
    <text evidence="2">The sequence shown here is derived from an EMBL/GenBank/DDBJ whole genome shotgun (WGS) entry which is preliminary data.</text>
</comment>
<keyword evidence="3" id="KW-1185">Reference proteome</keyword>
<name>A0ABQ0GEG3_9PEZI</name>
<organism evidence="2 3">
    <name type="scientific">Madurella fahalii</name>
    <dbReference type="NCBI Taxonomy" id="1157608"/>
    <lineage>
        <taxon>Eukaryota</taxon>
        <taxon>Fungi</taxon>
        <taxon>Dikarya</taxon>
        <taxon>Ascomycota</taxon>
        <taxon>Pezizomycotina</taxon>
        <taxon>Sordariomycetes</taxon>
        <taxon>Sordariomycetidae</taxon>
        <taxon>Sordariales</taxon>
        <taxon>Sordariales incertae sedis</taxon>
        <taxon>Madurella</taxon>
    </lineage>
</organism>
<dbReference type="GeneID" id="98177102"/>
<evidence type="ECO:0000313" key="3">
    <source>
        <dbReference type="Proteomes" id="UP001628179"/>
    </source>
</evidence>
<feature type="compositionally biased region" description="Low complexity" evidence="1">
    <location>
        <begin position="266"/>
        <end position="293"/>
    </location>
</feature>
<sequence>MQPQVVGIALDADSKVGADAQVSPCQLVPPCRRGGHGTYISAEGGQHAAKPIGKYYFTEDALKHDLAALKRGAVYEKNEFYNRAKAWYKAEIDRLLHLEKVKEEICKSLRSEESNLETFYHYEPSPDKTPSKAPTRIQPPRAAKRKALEPPSPKRPRQQQTTKQKKTAPPIQIHPFPETKGDYTLAPYDWAQFRNHNQGEHRPSPWSYVQLQGLDVAYFVMRVEKAVREKIRELRTASSATTSTTTTAAAANTTDGAGEQQEQDETTSTTATTTTTTTATTATATTTTTTASAGTRQRETLRCVLASQGTGGCDKSVPPSPAPFEPAAALAPGEDWRPPAAVGGGSGYAGLADAADGITGDGTRGCSSWAADEVSRREERDRVVTSTRQHTPAPDAEMEISPTLGRWPASKSIMLMEDLAGHVVEVSGLRLGLDLCTCPRSSSEVDVVEEGVRFLML</sequence>
<dbReference type="RefSeq" id="XP_070917880.1">
    <property type="nucleotide sequence ID" value="XM_071061779.1"/>
</dbReference>
<feature type="compositionally biased region" description="Basic and acidic residues" evidence="1">
    <location>
        <begin position="373"/>
        <end position="383"/>
    </location>
</feature>
<dbReference type="Proteomes" id="UP001628179">
    <property type="component" value="Unassembled WGS sequence"/>
</dbReference>